<dbReference type="Gene3D" id="3.40.50.1820">
    <property type="entry name" value="alpha/beta hydrolase"/>
    <property type="match status" value="1"/>
</dbReference>
<comment type="caution">
    <text evidence="5">The sequence shown here is derived from an EMBL/GenBank/DDBJ whole genome shotgun (WGS) entry which is preliminary data.</text>
</comment>
<dbReference type="InterPro" id="IPR019819">
    <property type="entry name" value="Carboxylesterase_B_CS"/>
</dbReference>
<dbReference type="PROSITE" id="PS00122">
    <property type="entry name" value="CARBOXYLESTERASE_B_1"/>
    <property type="match status" value="1"/>
</dbReference>
<dbReference type="EMBL" id="JBBPBF010000015">
    <property type="protein sequence ID" value="KAK7610948.1"/>
    <property type="molecule type" value="Genomic_DNA"/>
</dbReference>
<dbReference type="PANTHER" id="PTHR43918:SF4">
    <property type="entry name" value="CARBOXYLIC ESTER HYDROLASE"/>
    <property type="match status" value="1"/>
</dbReference>
<evidence type="ECO:0000259" key="4">
    <source>
        <dbReference type="Pfam" id="PF00135"/>
    </source>
</evidence>
<accession>A0ABR1N880</accession>
<dbReference type="InterPro" id="IPR002018">
    <property type="entry name" value="CarbesteraseB"/>
</dbReference>
<evidence type="ECO:0000256" key="2">
    <source>
        <dbReference type="ARBA" id="ARBA00022801"/>
    </source>
</evidence>
<comment type="similarity">
    <text evidence="1 3">Belongs to the type-B carboxylesterase/lipase family.</text>
</comment>
<dbReference type="SUPFAM" id="SSF53474">
    <property type="entry name" value="alpha/beta-Hydrolases"/>
    <property type="match status" value="1"/>
</dbReference>
<protein>
    <recommendedName>
        <fullName evidence="3">Carboxylic ester hydrolase</fullName>
        <ecNumber evidence="3">3.1.1.-</ecNumber>
    </recommendedName>
</protein>
<feature type="chain" id="PRO_5044984869" description="Carboxylic ester hydrolase" evidence="3">
    <location>
        <begin position="26"/>
        <end position="510"/>
    </location>
</feature>
<evidence type="ECO:0000313" key="5">
    <source>
        <dbReference type="EMBL" id="KAK7610948.1"/>
    </source>
</evidence>
<evidence type="ECO:0000256" key="3">
    <source>
        <dbReference type="RuleBase" id="RU361235"/>
    </source>
</evidence>
<dbReference type="InterPro" id="IPR019826">
    <property type="entry name" value="Carboxylesterase_B_AS"/>
</dbReference>
<keyword evidence="2 3" id="KW-0378">Hydrolase</keyword>
<feature type="signal peptide" evidence="3">
    <location>
        <begin position="1"/>
        <end position="25"/>
    </location>
</feature>
<name>A0ABR1N880_9PEZI</name>
<dbReference type="Proteomes" id="UP001367316">
    <property type="component" value="Unassembled WGS sequence"/>
</dbReference>
<keyword evidence="6" id="KW-1185">Reference proteome</keyword>
<dbReference type="InterPro" id="IPR050654">
    <property type="entry name" value="AChE-related_enzymes"/>
</dbReference>
<gene>
    <name evidence="5" type="ORF">JOL62DRAFT_573936</name>
</gene>
<dbReference type="EC" id="3.1.1.-" evidence="3"/>
<evidence type="ECO:0000313" key="6">
    <source>
        <dbReference type="Proteomes" id="UP001367316"/>
    </source>
</evidence>
<proteinExistence type="inferred from homology"/>
<reference evidence="5 6" key="1">
    <citation type="submission" date="2024-04" db="EMBL/GenBank/DDBJ databases">
        <title>Phyllosticta paracitricarpa is synonymous to the EU quarantine fungus P. citricarpa based on phylogenomic analyses.</title>
        <authorList>
            <consortium name="Lawrence Berkeley National Laboratory"/>
            <person name="Van ingen-buijs V.A."/>
            <person name="Van westerhoven A.C."/>
            <person name="Haridas S."/>
            <person name="Skiadas P."/>
            <person name="Martin F."/>
            <person name="Groenewald J.Z."/>
            <person name="Crous P.W."/>
            <person name="Seidl M.F."/>
        </authorList>
    </citation>
    <scope>NUCLEOTIDE SEQUENCE [LARGE SCALE GENOMIC DNA]</scope>
    <source>
        <strain evidence="5 6">CBS 141358</strain>
    </source>
</reference>
<evidence type="ECO:0000256" key="1">
    <source>
        <dbReference type="ARBA" id="ARBA00005964"/>
    </source>
</evidence>
<dbReference type="PANTHER" id="PTHR43918">
    <property type="entry name" value="ACETYLCHOLINESTERASE"/>
    <property type="match status" value="1"/>
</dbReference>
<dbReference type="InterPro" id="IPR029058">
    <property type="entry name" value="AB_hydrolase_fold"/>
</dbReference>
<feature type="domain" description="Carboxylesterase type B" evidence="4">
    <location>
        <begin position="379"/>
        <end position="486"/>
    </location>
</feature>
<keyword evidence="3" id="KW-0732">Signal</keyword>
<dbReference type="Pfam" id="PF00135">
    <property type="entry name" value="COesterase"/>
    <property type="match status" value="2"/>
</dbReference>
<dbReference type="PROSITE" id="PS00941">
    <property type="entry name" value="CARBOXYLESTERASE_B_2"/>
    <property type="match status" value="1"/>
</dbReference>
<feature type="domain" description="Carboxylesterase type B" evidence="4">
    <location>
        <begin position="47"/>
        <end position="370"/>
    </location>
</feature>
<organism evidence="5 6">
    <name type="scientific">Phyllosticta paracitricarpa</name>
    <dbReference type="NCBI Taxonomy" id="2016321"/>
    <lineage>
        <taxon>Eukaryota</taxon>
        <taxon>Fungi</taxon>
        <taxon>Dikarya</taxon>
        <taxon>Ascomycota</taxon>
        <taxon>Pezizomycotina</taxon>
        <taxon>Dothideomycetes</taxon>
        <taxon>Dothideomycetes incertae sedis</taxon>
        <taxon>Botryosphaeriales</taxon>
        <taxon>Phyllostictaceae</taxon>
        <taxon>Phyllosticta</taxon>
    </lineage>
</organism>
<sequence>MKHSSACMGSIFFTAVTALAGSTLASSGSAPIIYLENSITVHAKVNQTNSPDVAQYLGIPFAQPPLGSLRWEPPQPYKASGREVINSTKLPPSCWQYLSVQPGVLQTDAPQFMIGSSGMSEDCLTVSVWTPTSASSKNASLPVLIWFYGGGFATGGEDVPYQVPDKWVQRTKDHIVVTFNYRINIFGFPDAAGLDEVNLGLMDQRLAVEWIRDNIAKFGGNPDNMVIWGQSAGAVAVDYYNFAYPEEPIVKGLIMDSGTVHLNQLLSPDVPGSNFSFVASNLGCGNQTSPQAEIACMRNVPAWKIEKFVAEYEDSGDSPSITFAPMIDDKLVYENYTEKASNGELSKLPALIGFNDAEGLFLAPYSPDGPNMTVATTLAYEYFFCPTTKTTYERLSAGRTTHRYFYNGNFTNISPRPWLGAYHGSELPLLFGTHADFRGNSTPFEYELSHTLQDAWVAFARDPENGLGRLGWPAYEEKGGQVRKFSVDGVLAKMGDVSDVEAECQMRGLL</sequence>